<dbReference type="EC" id="2.7.10.1" evidence="1"/>
<keyword evidence="3" id="KW-0418">Kinase</keyword>
<gene>
    <name evidence="7" type="ORF">JR316_003898</name>
</gene>
<evidence type="ECO:0000313" key="7">
    <source>
        <dbReference type="EMBL" id="KAG5171810.1"/>
    </source>
</evidence>
<keyword evidence="6" id="KW-0812">Transmembrane</keyword>
<dbReference type="OrthoDB" id="3013353at2759"/>
<dbReference type="AlphaFoldDB" id="A0A8H7Y608"/>
<feature type="compositionally biased region" description="Low complexity" evidence="5">
    <location>
        <begin position="283"/>
        <end position="311"/>
    </location>
</feature>
<keyword evidence="2" id="KW-0808">Transferase</keyword>
<keyword evidence="4" id="KW-0829">Tyrosine-protein kinase</keyword>
<dbReference type="GO" id="GO:0004714">
    <property type="term" value="F:transmembrane receptor protein tyrosine kinase activity"/>
    <property type="evidence" value="ECO:0007669"/>
    <property type="project" value="UniProtKB-EC"/>
</dbReference>
<dbReference type="EMBL" id="JAFIQS010000003">
    <property type="protein sequence ID" value="KAG5171810.1"/>
    <property type="molecule type" value="Genomic_DNA"/>
</dbReference>
<evidence type="ECO:0000256" key="1">
    <source>
        <dbReference type="ARBA" id="ARBA00011902"/>
    </source>
</evidence>
<evidence type="ECO:0000256" key="2">
    <source>
        <dbReference type="ARBA" id="ARBA00022679"/>
    </source>
</evidence>
<dbReference type="InterPro" id="IPR044912">
    <property type="entry name" value="Egfr_JX_dom"/>
</dbReference>
<protein>
    <recommendedName>
        <fullName evidence="1">receptor protein-tyrosine kinase</fullName>
        <ecNumber evidence="1">2.7.10.1</ecNumber>
    </recommendedName>
</protein>
<accession>A0A8H7Y608</accession>
<feature type="region of interest" description="Disordered" evidence="5">
    <location>
        <begin position="266"/>
        <end position="311"/>
    </location>
</feature>
<organism evidence="7">
    <name type="scientific">Psilocybe cubensis</name>
    <name type="common">Psychedelic mushroom</name>
    <name type="synonym">Stropharia cubensis</name>
    <dbReference type="NCBI Taxonomy" id="181762"/>
    <lineage>
        <taxon>Eukaryota</taxon>
        <taxon>Fungi</taxon>
        <taxon>Dikarya</taxon>
        <taxon>Basidiomycota</taxon>
        <taxon>Agaricomycotina</taxon>
        <taxon>Agaricomycetes</taxon>
        <taxon>Agaricomycetidae</taxon>
        <taxon>Agaricales</taxon>
        <taxon>Agaricineae</taxon>
        <taxon>Strophariaceae</taxon>
        <taxon>Psilocybe</taxon>
    </lineage>
</organism>
<comment type="caution">
    <text evidence="7">The sequence shown here is derived from an EMBL/GenBank/DDBJ whole genome shotgun (WGS) entry which is preliminary data.</text>
</comment>
<dbReference type="Gene3D" id="6.10.250.2930">
    <property type="match status" value="1"/>
</dbReference>
<dbReference type="CDD" id="cd12087">
    <property type="entry name" value="TM_EGFR-like"/>
    <property type="match status" value="1"/>
</dbReference>
<evidence type="ECO:0000256" key="6">
    <source>
        <dbReference type="SAM" id="Phobius"/>
    </source>
</evidence>
<name>A0A8H7Y608_PSICU</name>
<feature type="compositionally biased region" description="Polar residues" evidence="5">
    <location>
        <begin position="266"/>
        <end position="279"/>
    </location>
</feature>
<evidence type="ECO:0000256" key="4">
    <source>
        <dbReference type="ARBA" id="ARBA00023137"/>
    </source>
</evidence>
<keyword evidence="6" id="KW-0472">Membrane</keyword>
<keyword evidence="6" id="KW-1133">Transmembrane helix</keyword>
<evidence type="ECO:0000256" key="5">
    <source>
        <dbReference type="SAM" id="MobiDB-lite"/>
    </source>
</evidence>
<reference evidence="7" key="1">
    <citation type="submission" date="2021-02" db="EMBL/GenBank/DDBJ databases">
        <title>Psilocybe cubensis genome.</title>
        <authorList>
            <person name="Mckernan K.J."/>
            <person name="Crawford S."/>
            <person name="Trippe A."/>
            <person name="Kane L.T."/>
            <person name="Mclaughlin S."/>
        </authorList>
    </citation>
    <scope>NUCLEOTIDE SEQUENCE [LARGE SCALE GENOMIC DNA]</scope>
    <source>
        <strain evidence="7">MGC-MH-2018</strain>
    </source>
</reference>
<evidence type="ECO:0000256" key="3">
    <source>
        <dbReference type="ARBA" id="ARBA00022777"/>
    </source>
</evidence>
<sequence>MSRWIVVDDKAKGFNISYGGELPWMISKGMLRDSPVEGGPPLYNTLHGTNSKANISFDFTGSAFGVYGSRNSSTPRWNCTIDGKPVKHFNVSRGDNQEFCGDTVNDGTHKFVMEIDATEKEQFWFDYFKVLPPAGMNVQADVIYSPDDSLVHCDSDWDTIQSGTMTMKNGSMMTFNFNGASLSWFGVYNSSHHRGRAKATYSVDGEKPVSFWIENTSSHNMPLLSNQPFFQTPKYSAGQHRLEVVYYGNSKATPLTLQHLIVQDSSPNTPISVSPTTGPTAIPPSDTVPATTTTYTMPASESPSHQSESNSKMIGSIAGGVVGGFLFLVIVAVGFFLLGRCRARVEHPEAAFRDVIEPYTHNPLRRSSGYNPLPTSTAKRPLVLGNNQMVETTIVAPRRSIIRSLMRRFTGATFDDSRDTHNEASTLLPSRHSRTRTSASWIVMHEDSGIRVSPELPRINTDIIEIPPTYSAE</sequence>
<proteinExistence type="predicted"/>
<feature type="transmembrane region" description="Helical" evidence="6">
    <location>
        <begin position="313"/>
        <end position="338"/>
    </location>
</feature>
<dbReference type="Gene3D" id="2.60.120.260">
    <property type="entry name" value="Galactose-binding domain-like"/>
    <property type="match status" value="2"/>
</dbReference>